<feature type="transmembrane region" description="Helical" evidence="1">
    <location>
        <begin position="80"/>
        <end position="98"/>
    </location>
</feature>
<gene>
    <name evidence="2" type="ORF">GXP69_15580</name>
</gene>
<feature type="transmembrane region" description="Helical" evidence="1">
    <location>
        <begin position="166"/>
        <end position="185"/>
    </location>
</feature>
<accession>A0A6B3M0L4</accession>
<protein>
    <recommendedName>
        <fullName evidence="4">Copper chaperone NosL</fullName>
    </recommendedName>
</protein>
<dbReference type="Proteomes" id="UP000474777">
    <property type="component" value="Unassembled WGS sequence"/>
</dbReference>
<evidence type="ECO:0008006" key="4">
    <source>
        <dbReference type="Google" id="ProtNLM"/>
    </source>
</evidence>
<dbReference type="AlphaFoldDB" id="A0A6B3M0L4"/>
<name>A0A6B3M0L4_9BACT</name>
<keyword evidence="1" id="KW-1133">Transmembrane helix</keyword>
<evidence type="ECO:0000313" key="3">
    <source>
        <dbReference type="Proteomes" id="UP000474777"/>
    </source>
</evidence>
<keyword evidence="1" id="KW-0812">Transmembrane</keyword>
<keyword evidence="1" id="KW-0472">Membrane</keyword>
<feature type="transmembrane region" description="Helical" evidence="1">
    <location>
        <begin position="7"/>
        <end position="28"/>
    </location>
</feature>
<dbReference type="EMBL" id="JAAGWD010000007">
    <property type="protein sequence ID" value="NEM99121.1"/>
    <property type="molecule type" value="Genomic_DNA"/>
</dbReference>
<comment type="caution">
    <text evidence="2">The sequence shown here is derived from an EMBL/GenBank/DDBJ whole genome shotgun (WGS) entry which is preliminary data.</text>
</comment>
<evidence type="ECO:0000313" key="2">
    <source>
        <dbReference type="EMBL" id="NEM99121.1"/>
    </source>
</evidence>
<feature type="transmembrane region" description="Helical" evidence="1">
    <location>
        <begin position="105"/>
        <end position="126"/>
    </location>
</feature>
<dbReference type="RefSeq" id="WP_163916016.1">
    <property type="nucleotide sequence ID" value="NZ_JAAGWD010000007.1"/>
</dbReference>
<keyword evidence="3" id="KW-1185">Reference proteome</keyword>
<organism evidence="2 3">
    <name type="scientific">Pontibacter burrus</name>
    <dbReference type="NCBI Taxonomy" id="2704466"/>
    <lineage>
        <taxon>Bacteria</taxon>
        <taxon>Pseudomonadati</taxon>
        <taxon>Bacteroidota</taxon>
        <taxon>Cytophagia</taxon>
        <taxon>Cytophagales</taxon>
        <taxon>Hymenobacteraceae</taxon>
        <taxon>Pontibacter</taxon>
    </lineage>
</organism>
<evidence type="ECO:0000256" key="1">
    <source>
        <dbReference type="SAM" id="Phobius"/>
    </source>
</evidence>
<sequence>MKAYQKVLMIVAALSLGLLFVFPMWKIYLKAPQYPEGLELHIWVNKLGGSSESVLQNFNILNHYIGMEPIHPESFAELQFMPYIVIAFMITGVLVGLIGRRNLVLGWSGALMLAGAAGILDFYLWLVKFGTNLDPMAAIKVPGMTYIPPLLGNKQLLNFEALSLPALGSLGIFLAISLSIVTYYFTLKNNKITTAATPEKVLIS</sequence>
<proteinExistence type="predicted"/>
<reference evidence="2 3" key="1">
    <citation type="submission" date="2020-02" db="EMBL/GenBank/DDBJ databases">
        <authorList>
            <person name="Kim M.K."/>
        </authorList>
    </citation>
    <scope>NUCLEOTIDE SEQUENCE [LARGE SCALE GENOMIC DNA]</scope>
    <source>
        <strain evidence="2 3">BT327</strain>
    </source>
</reference>